<dbReference type="EMBL" id="JAFBIL020000005">
    <property type="protein sequence ID" value="MBZ2208465.1"/>
    <property type="molecule type" value="Genomic_DNA"/>
</dbReference>
<name>A0ABS7SRA1_9BURK</name>
<keyword evidence="2" id="KW-1185">Reference proteome</keyword>
<gene>
    <name evidence="1" type="ORF">I4X03_014465</name>
</gene>
<evidence type="ECO:0000313" key="2">
    <source>
        <dbReference type="Proteomes" id="UP000809349"/>
    </source>
</evidence>
<protein>
    <recommendedName>
        <fullName evidence="3">Transposase</fullName>
    </recommendedName>
</protein>
<proteinExistence type="predicted"/>
<dbReference type="Proteomes" id="UP000809349">
    <property type="component" value="Unassembled WGS sequence"/>
</dbReference>
<comment type="caution">
    <text evidence="1">The sequence shown here is derived from an EMBL/GenBank/DDBJ whole genome shotgun (WGS) entry which is preliminary data.</text>
</comment>
<evidence type="ECO:0008006" key="3">
    <source>
        <dbReference type="Google" id="ProtNLM"/>
    </source>
</evidence>
<dbReference type="RefSeq" id="WP_223468946.1">
    <property type="nucleotide sequence ID" value="NZ_JAFBIL020000005.1"/>
</dbReference>
<reference evidence="1 2" key="1">
    <citation type="submission" date="2021-08" db="EMBL/GenBank/DDBJ databases">
        <title>Massilia sp. R798.</title>
        <authorList>
            <person name="Baek J.H."/>
            <person name="Jung H.S."/>
            <person name="Kim K.R."/>
            <person name="Jeon C.O."/>
        </authorList>
    </citation>
    <scope>NUCLEOTIDE SEQUENCE [LARGE SCALE GENOMIC DNA]</scope>
    <source>
        <strain evidence="1 2">R798</strain>
    </source>
</reference>
<accession>A0ABS7SRA1</accession>
<organism evidence="1 2">
    <name type="scientific">Massilia soli</name>
    <dbReference type="NCBI Taxonomy" id="2792854"/>
    <lineage>
        <taxon>Bacteria</taxon>
        <taxon>Pseudomonadati</taxon>
        <taxon>Pseudomonadota</taxon>
        <taxon>Betaproteobacteria</taxon>
        <taxon>Burkholderiales</taxon>
        <taxon>Oxalobacteraceae</taxon>
        <taxon>Telluria group</taxon>
        <taxon>Massilia</taxon>
    </lineage>
</organism>
<evidence type="ECO:0000313" key="1">
    <source>
        <dbReference type="EMBL" id="MBZ2208465.1"/>
    </source>
</evidence>
<sequence>MGLKHGISQIGNTLSQLFNLCCNPFSENTWAHETFSARCGRLGHLRPYTYYRAVINAVFSLWDGPTHCEDAYRKLRDKVASHNPP</sequence>